<dbReference type="Proteomes" id="UP000094869">
    <property type="component" value="Unassembled WGS sequence"/>
</dbReference>
<gene>
    <name evidence="1" type="ORF">BEI59_19775</name>
    <name evidence="2" type="ORF">BEI63_03640</name>
</gene>
<dbReference type="RefSeq" id="WP_069408973.1">
    <property type="nucleotide sequence ID" value="NZ_JAQCZP010000011.1"/>
</dbReference>
<dbReference type="Proteomes" id="UP000094271">
    <property type="component" value="Unassembled WGS sequence"/>
</dbReference>
<comment type="caution">
    <text evidence="1">The sequence shown here is derived from an EMBL/GenBank/DDBJ whole genome shotgun (WGS) entry which is preliminary data.</text>
</comment>
<reference evidence="1 3" key="2">
    <citation type="submission" date="2016-08" db="EMBL/GenBank/DDBJ databases">
        <authorList>
            <person name="Seilhamer J.J."/>
        </authorList>
    </citation>
    <scope>NUCLEOTIDE SEQUENCE [LARGE SCALE GENOMIC DNA]</scope>
    <source>
        <strain evidence="1 3">NML150140-1</strain>
    </source>
</reference>
<evidence type="ECO:0000313" key="1">
    <source>
        <dbReference type="EMBL" id="ODR48975.1"/>
    </source>
</evidence>
<evidence type="ECO:0000313" key="3">
    <source>
        <dbReference type="Proteomes" id="UP000094271"/>
    </source>
</evidence>
<keyword evidence="4" id="KW-1185">Reference proteome</keyword>
<dbReference type="OrthoDB" id="2065990at2"/>
<proteinExistence type="predicted"/>
<evidence type="ECO:0000313" key="4">
    <source>
        <dbReference type="Proteomes" id="UP000094869"/>
    </source>
</evidence>
<name>A0A1E3UGK2_9FIRM</name>
<accession>A0A1E3UGK2</accession>
<dbReference type="EMBL" id="MEHD01000011">
    <property type="protein sequence ID" value="ODR60294.1"/>
    <property type="molecule type" value="Genomic_DNA"/>
</dbReference>
<reference evidence="2 4" key="1">
    <citation type="submission" date="2016-08" db="EMBL/GenBank/DDBJ databases">
        <title>Characterization of Isolates of Eisenbergiella tayi Derived from Blood Cultures, Using Whole Genome Sequencing.</title>
        <authorList>
            <person name="Bernier A.-M."/>
            <person name="Burdz T."/>
            <person name="Wiebe D."/>
            <person name="Bernard K."/>
        </authorList>
    </citation>
    <scope>NUCLEOTIDE SEQUENCE [LARGE SCALE GENOMIC DNA]</scope>
    <source>
        <strain evidence="2 4">NML120146</strain>
    </source>
</reference>
<sequence length="129" mass="14097">MTIQEATAIADAVLAYECTNCGRVTDYMKEPNSAFAQFNKESITSIETAQKNAAVTLDTDIWNSFQGSVLSALSSRPDITLVIKYRYEGKRYTVTIPAGSDVLSLIDENGYCGFRTLDSWFGGSELTVG</sequence>
<protein>
    <submittedName>
        <fullName evidence="1">Uncharacterized protein</fullName>
    </submittedName>
</protein>
<organism evidence="1 3">
    <name type="scientific">Eisenbergiella tayi</name>
    <dbReference type="NCBI Taxonomy" id="1432052"/>
    <lineage>
        <taxon>Bacteria</taxon>
        <taxon>Bacillati</taxon>
        <taxon>Bacillota</taxon>
        <taxon>Clostridia</taxon>
        <taxon>Lachnospirales</taxon>
        <taxon>Lachnospiraceae</taxon>
        <taxon>Eisenbergiella</taxon>
    </lineage>
</organism>
<evidence type="ECO:0000313" key="2">
    <source>
        <dbReference type="EMBL" id="ODR60294.1"/>
    </source>
</evidence>
<dbReference type="AlphaFoldDB" id="A0A1E3UGK2"/>
<dbReference type="EMBL" id="MEHA01000015">
    <property type="protein sequence ID" value="ODR48975.1"/>
    <property type="molecule type" value="Genomic_DNA"/>
</dbReference>